<dbReference type="Gene3D" id="3.40.50.1820">
    <property type="entry name" value="alpha/beta hydrolase"/>
    <property type="match status" value="1"/>
</dbReference>
<evidence type="ECO:0000259" key="2">
    <source>
        <dbReference type="Pfam" id="PF00326"/>
    </source>
</evidence>
<feature type="domain" description="Peptidase S9 prolyl oligopeptidase catalytic" evidence="2">
    <location>
        <begin position="666"/>
        <end position="836"/>
    </location>
</feature>
<dbReference type="InterPro" id="IPR001375">
    <property type="entry name" value="Peptidase_S9_cat"/>
</dbReference>
<sequence>MMAINMMFLRVFTTFLSLFFSNYICSQNFEQEYLTNSKINKSGTVLSYYVSGKKGNTLYLNDLKNHKVYNYGNINQNHILNDDFFIGIDQANRTLITVDFINQVIDSLIGVDDFDWIQNTNTVVVYNRETKILRIINLKTGFTDTFNDICDYITSLVSSNVAFVNNEQTVFYYSTFNNVSTKFDKFESKSKIKKLHWDKGGTNIFGFFVENENFKIHKYSKESNQFVFSSSIDLKDKKMQVDTMFNTVLVMKDERIAVSLKNTGFFEVNSGEPEIWLGSSNGITPHENKLKSSNMQLAVINIKEKKIYDYSESERLLKFVISGQEDDIYSYEKSSNYNFSRINPEIEIFEYDRKHFKKKYVGTFNAADQNIKSTVKSDLLFYFKDNNWNFYDKKTKRFLNFTKNIEDNFFYMNNEFYEMIDYPINQYLLSYKEKYLLFNGAKQLWLFDLVSKKMKQVKNNSNKSYSISQANYSINRTQWDWNISVKQLDYDNVVLTWKSENHTNEGISLLNDKEEIVDILDVNSKIKQIARGSKKISYIRESADQPPALYIFDFDSQKETLIFQSNLADTLAKSIKVVYHNWLNDQNKKRGAVVTYPINYDTTIKYPAIFDIYEQKKSTQHDYVTTILTNGNGINSRVYSNEGFFVIRPDIYYEIGSPGRSATDCVIDVLDKLIKILPIDTNNIGLIGHSFGGYETNYIITQTNRFKAAVSSSGVADIISAYFTFSLEYKIPDIFRYETQQFRIGKSFFDSKNKYIDNSPLFHSEKINTPLLLLTGKNDYVVNWTQSITMFLALKRLNKIVNLILYPNEGHVLMNKNNKEDASDKIKSWFEYYLKNRPKPDWLE</sequence>
<dbReference type="Proteomes" id="UP000625283">
    <property type="component" value="Unassembled WGS sequence"/>
</dbReference>
<name>A0ABS1R8A1_9SPHI</name>
<dbReference type="PANTHER" id="PTHR42776:SF27">
    <property type="entry name" value="DIPEPTIDYL PEPTIDASE FAMILY MEMBER 6"/>
    <property type="match status" value="1"/>
</dbReference>
<accession>A0ABS1R8A1</accession>
<protein>
    <submittedName>
        <fullName evidence="3">S9 family peptidase</fullName>
    </submittedName>
</protein>
<evidence type="ECO:0000313" key="4">
    <source>
        <dbReference type="Proteomes" id="UP000625283"/>
    </source>
</evidence>
<keyword evidence="4" id="KW-1185">Reference proteome</keyword>
<dbReference type="SUPFAM" id="SSF82171">
    <property type="entry name" value="DPP6 N-terminal domain-like"/>
    <property type="match status" value="1"/>
</dbReference>
<proteinExistence type="predicted"/>
<dbReference type="Pfam" id="PF00326">
    <property type="entry name" value="Peptidase_S9"/>
    <property type="match status" value="1"/>
</dbReference>
<keyword evidence="1" id="KW-0378">Hydrolase</keyword>
<dbReference type="EMBL" id="JAERTY010000008">
    <property type="protein sequence ID" value="MBL1410212.1"/>
    <property type="molecule type" value="Genomic_DNA"/>
</dbReference>
<evidence type="ECO:0000256" key="1">
    <source>
        <dbReference type="ARBA" id="ARBA00022801"/>
    </source>
</evidence>
<reference evidence="3 4" key="1">
    <citation type="submission" date="2021-01" db="EMBL/GenBank/DDBJ databases">
        <title>C459-1 draft genome sequence.</title>
        <authorList>
            <person name="Zhang X.-F."/>
        </authorList>
    </citation>
    <scope>NUCLEOTIDE SEQUENCE [LARGE SCALE GENOMIC DNA]</scope>
    <source>
        <strain evidence="4">C459-1</strain>
    </source>
</reference>
<evidence type="ECO:0000313" key="3">
    <source>
        <dbReference type="EMBL" id="MBL1410212.1"/>
    </source>
</evidence>
<comment type="caution">
    <text evidence="3">The sequence shown here is derived from an EMBL/GenBank/DDBJ whole genome shotgun (WGS) entry which is preliminary data.</text>
</comment>
<gene>
    <name evidence="3" type="ORF">JKG61_15770</name>
</gene>
<dbReference type="InterPro" id="IPR029058">
    <property type="entry name" value="AB_hydrolase_fold"/>
</dbReference>
<dbReference type="RefSeq" id="WP_202103902.1">
    <property type="nucleotide sequence ID" value="NZ_JAERTY010000008.1"/>
</dbReference>
<dbReference type="SUPFAM" id="SSF53474">
    <property type="entry name" value="alpha/beta-Hydrolases"/>
    <property type="match status" value="1"/>
</dbReference>
<dbReference type="PANTHER" id="PTHR42776">
    <property type="entry name" value="SERINE PEPTIDASE S9 FAMILY MEMBER"/>
    <property type="match status" value="1"/>
</dbReference>
<organism evidence="3 4">
    <name type="scientific">Sphingobacterium faecale</name>
    <dbReference type="NCBI Taxonomy" id="2803775"/>
    <lineage>
        <taxon>Bacteria</taxon>
        <taxon>Pseudomonadati</taxon>
        <taxon>Bacteroidota</taxon>
        <taxon>Sphingobacteriia</taxon>
        <taxon>Sphingobacteriales</taxon>
        <taxon>Sphingobacteriaceae</taxon>
        <taxon>Sphingobacterium</taxon>
    </lineage>
</organism>